<accession>A0A538STF1</accession>
<comment type="caution">
    <text evidence="2">The sequence shown here is derived from an EMBL/GenBank/DDBJ whole genome shotgun (WGS) entry which is preliminary data.</text>
</comment>
<dbReference type="Pfam" id="PF14334">
    <property type="entry name" value="DUF4390"/>
    <property type="match status" value="1"/>
</dbReference>
<dbReference type="AlphaFoldDB" id="A0A538STF1"/>
<keyword evidence="1" id="KW-0732">Signal</keyword>
<dbReference type="InterPro" id="IPR025500">
    <property type="entry name" value="DUF4390"/>
</dbReference>
<sequence length="239" mass="26483">MLPGLPTRPFHPRRARARTRALLPALLALLATGTAFALEVDVLATREQAGYVWTDVRLADLFAPRVAESLSRGMPATLRLHTELWRRRHGWFGRLESSFDAEVRIRYDVWSRAYQLERRGAPTSGLASLDSVESALSRPIALRVGRVGDLDPGARYYVIVTATLKPLSVEDVEEIEGWLSGEVKTTGGKGFGVITELPRSVFDAVRNFVGFGDQKARAMSPDFELRALFPESEPPAARP</sequence>
<organism evidence="2 3">
    <name type="scientific">Eiseniibacteriota bacterium</name>
    <dbReference type="NCBI Taxonomy" id="2212470"/>
    <lineage>
        <taxon>Bacteria</taxon>
        <taxon>Candidatus Eiseniibacteriota</taxon>
    </lineage>
</organism>
<evidence type="ECO:0000313" key="2">
    <source>
        <dbReference type="EMBL" id="TMQ54650.1"/>
    </source>
</evidence>
<evidence type="ECO:0000313" key="3">
    <source>
        <dbReference type="Proteomes" id="UP000317716"/>
    </source>
</evidence>
<dbReference type="Proteomes" id="UP000317716">
    <property type="component" value="Unassembled WGS sequence"/>
</dbReference>
<gene>
    <name evidence="2" type="ORF">E6K72_07510</name>
</gene>
<feature type="signal peptide" evidence="1">
    <location>
        <begin position="1"/>
        <end position="37"/>
    </location>
</feature>
<name>A0A538STF1_UNCEI</name>
<evidence type="ECO:0000256" key="1">
    <source>
        <dbReference type="SAM" id="SignalP"/>
    </source>
</evidence>
<protein>
    <submittedName>
        <fullName evidence="2">DUF4390 domain-containing protein</fullName>
    </submittedName>
</protein>
<feature type="chain" id="PRO_5021848438" evidence="1">
    <location>
        <begin position="38"/>
        <end position="239"/>
    </location>
</feature>
<reference evidence="2 3" key="1">
    <citation type="journal article" date="2019" name="Nat. Microbiol.">
        <title>Mediterranean grassland soil C-N compound turnover is dependent on rainfall and depth, and is mediated by genomically divergent microorganisms.</title>
        <authorList>
            <person name="Diamond S."/>
            <person name="Andeer P.F."/>
            <person name="Li Z."/>
            <person name="Crits-Christoph A."/>
            <person name="Burstein D."/>
            <person name="Anantharaman K."/>
            <person name="Lane K.R."/>
            <person name="Thomas B.C."/>
            <person name="Pan C."/>
            <person name="Northen T.R."/>
            <person name="Banfield J.F."/>
        </authorList>
    </citation>
    <scope>NUCLEOTIDE SEQUENCE [LARGE SCALE GENOMIC DNA]</scope>
    <source>
        <strain evidence="2">WS_2</strain>
    </source>
</reference>
<dbReference type="EMBL" id="VBOS01000255">
    <property type="protein sequence ID" value="TMQ54650.1"/>
    <property type="molecule type" value="Genomic_DNA"/>
</dbReference>
<proteinExistence type="predicted"/>